<protein>
    <recommendedName>
        <fullName evidence="11">Pali-domain-containing protein</fullName>
    </recommendedName>
</protein>
<gene>
    <name evidence="8" type="ORF">E3Q17_00635</name>
    <name evidence="7" type="ORF">E3Q22_00939</name>
</gene>
<dbReference type="GO" id="GO:0035838">
    <property type="term" value="C:growing cell tip"/>
    <property type="evidence" value="ECO:0007669"/>
    <property type="project" value="TreeGrafter"/>
</dbReference>
<dbReference type="EMBL" id="SPRH01000004">
    <property type="protein sequence ID" value="TIC04145.1"/>
    <property type="molecule type" value="Genomic_DNA"/>
</dbReference>
<keyword evidence="4 5" id="KW-0472">Membrane</keyword>
<evidence type="ECO:0000256" key="3">
    <source>
        <dbReference type="ARBA" id="ARBA00022989"/>
    </source>
</evidence>
<dbReference type="EMBL" id="SPRC01000006">
    <property type="protein sequence ID" value="TIB81584.1"/>
    <property type="molecule type" value="Genomic_DNA"/>
</dbReference>
<evidence type="ECO:0000313" key="10">
    <source>
        <dbReference type="Proteomes" id="UP000310685"/>
    </source>
</evidence>
<feature type="transmembrane region" description="Helical" evidence="5">
    <location>
        <begin position="187"/>
        <end position="209"/>
    </location>
</feature>
<feature type="transmembrane region" description="Helical" evidence="5">
    <location>
        <begin position="135"/>
        <end position="160"/>
    </location>
</feature>
<dbReference type="GO" id="GO:0005886">
    <property type="term" value="C:plasma membrane"/>
    <property type="evidence" value="ECO:0007669"/>
    <property type="project" value="InterPro"/>
</dbReference>
<dbReference type="Pfam" id="PF06687">
    <property type="entry name" value="SUR7"/>
    <property type="match status" value="1"/>
</dbReference>
<name>A0A4T0MEN4_9BASI</name>
<proteinExistence type="predicted"/>
<keyword evidence="6" id="KW-0732">Signal</keyword>
<evidence type="ECO:0008006" key="11">
    <source>
        <dbReference type="Google" id="ProtNLM"/>
    </source>
</evidence>
<evidence type="ECO:0000256" key="1">
    <source>
        <dbReference type="ARBA" id="ARBA00004141"/>
    </source>
</evidence>
<dbReference type="InterPro" id="IPR009571">
    <property type="entry name" value="SUR7/Rim9-like_fungi"/>
</dbReference>
<evidence type="ECO:0000256" key="5">
    <source>
        <dbReference type="SAM" id="Phobius"/>
    </source>
</evidence>
<evidence type="ECO:0000256" key="4">
    <source>
        <dbReference type="ARBA" id="ARBA00023136"/>
    </source>
</evidence>
<evidence type="ECO:0000313" key="9">
    <source>
        <dbReference type="Proteomes" id="UP000307169"/>
    </source>
</evidence>
<sequence length="222" mass="23821">MGRAAIPAVFLAFAALYGTKLTSSGELPLSINQEHVLTIISIQVPSVNVANINITPGTIKYGFLGWCYNDQCSDKSLGYRLEDPINQLPGVNITIDNKAVENITYALVLNPVCGLLSLLVSLFGLLAIRGGRITAIFLTIFEGFTALVGIVTLALNVALFKVFQNIMNDRLDIPGAQIDSKLDNAEWLSVAAAGCLIVGSVLSLLGICFGRSSTRRRDISYV</sequence>
<dbReference type="Proteomes" id="UP000310685">
    <property type="component" value="Unassembled WGS sequence"/>
</dbReference>
<evidence type="ECO:0000256" key="6">
    <source>
        <dbReference type="SAM" id="SignalP"/>
    </source>
</evidence>
<feature type="signal peptide" evidence="6">
    <location>
        <begin position="1"/>
        <end position="24"/>
    </location>
</feature>
<dbReference type="InterPro" id="IPR051380">
    <property type="entry name" value="pH-response_reg_palI/RIM9"/>
</dbReference>
<keyword evidence="2 5" id="KW-0812">Transmembrane</keyword>
<comment type="subcellular location">
    <subcellularLocation>
        <location evidence="1">Membrane</location>
        <topology evidence="1">Multi-pass membrane protein</topology>
    </subcellularLocation>
</comment>
<reference evidence="9 10" key="1">
    <citation type="submission" date="2019-03" db="EMBL/GenBank/DDBJ databases">
        <title>Sequencing 25 genomes of Wallemia mellicola.</title>
        <authorList>
            <person name="Gostincar C."/>
        </authorList>
    </citation>
    <scope>NUCLEOTIDE SEQUENCE [LARGE SCALE GENOMIC DNA]</scope>
    <source>
        <strain evidence="8 9">EXF-1262</strain>
        <strain evidence="7 10">EXF-6152</strain>
    </source>
</reference>
<comment type="caution">
    <text evidence="7">The sequence shown here is derived from an EMBL/GenBank/DDBJ whole genome shotgun (WGS) entry which is preliminary data.</text>
</comment>
<keyword evidence="3 5" id="KW-1133">Transmembrane helix</keyword>
<feature type="chain" id="PRO_5044609198" description="Pali-domain-containing protein" evidence="6">
    <location>
        <begin position="25"/>
        <end position="222"/>
    </location>
</feature>
<dbReference type="GO" id="GO:0032153">
    <property type="term" value="C:cell division site"/>
    <property type="evidence" value="ECO:0007669"/>
    <property type="project" value="TreeGrafter"/>
</dbReference>
<evidence type="ECO:0000313" key="7">
    <source>
        <dbReference type="EMBL" id="TIB81584.1"/>
    </source>
</evidence>
<evidence type="ECO:0000256" key="2">
    <source>
        <dbReference type="ARBA" id="ARBA00022692"/>
    </source>
</evidence>
<accession>A0A4T0MEN4</accession>
<dbReference type="AlphaFoldDB" id="A0A4T0MEN4"/>
<organism evidence="7 10">
    <name type="scientific">Wallemia mellicola</name>
    <dbReference type="NCBI Taxonomy" id="1708541"/>
    <lineage>
        <taxon>Eukaryota</taxon>
        <taxon>Fungi</taxon>
        <taxon>Dikarya</taxon>
        <taxon>Basidiomycota</taxon>
        <taxon>Wallemiomycotina</taxon>
        <taxon>Wallemiomycetes</taxon>
        <taxon>Wallemiales</taxon>
        <taxon>Wallemiaceae</taxon>
        <taxon>Wallemia</taxon>
    </lineage>
</organism>
<dbReference type="PANTHER" id="PTHR28013:SF3">
    <property type="entry name" value="PROTEIN DCV1-RELATED"/>
    <property type="match status" value="1"/>
</dbReference>
<dbReference type="PANTHER" id="PTHR28013">
    <property type="entry name" value="PROTEIN DCV1-RELATED"/>
    <property type="match status" value="1"/>
</dbReference>
<dbReference type="Proteomes" id="UP000307169">
    <property type="component" value="Unassembled WGS sequence"/>
</dbReference>
<feature type="transmembrane region" description="Helical" evidence="5">
    <location>
        <begin position="103"/>
        <end position="128"/>
    </location>
</feature>
<evidence type="ECO:0000313" key="8">
    <source>
        <dbReference type="EMBL" id="TIC04145.1"/>
    </source>
</evidence>